<organism evidence="5 6">
    <name type="scientific">Enterococcus dispar ATCC 51266</name>
    <dbReference type="NCBI Taxonomy" id="1139219"/>
    <lineage>
        <taxon>Bacteria</taxon>
        <taxon>Bacillati</taxon>
        <taxon>Bacillota</taxon>
        <taxon>Bacilli</taxon>
        <taxon>Lactobacillales</taxon>
        <taxon>Enterococcaceae</taxon>
        <taxon>Enterococcus</taxon>
    </lineage>
</organism>
<dbReference type="GO" id="GO:0016491">
    <property type="term" value="F:oxidoreductase activity"/>
    <property type="evidence" value="ECO:0007669"/>
    <property type="project" value="InterPro"/>
</dbReference>
<feature type="domain" description="FAD/NAD(P)-binding" evidence="4">
    <location>
        <begin position="3"/>
        <end position="288"/>
    </location>
</feature>
<reference evidence="5 6" key="1">
    <citation type="submission" date="2013-03" db="EMBL/GenBank/DDBJ databases">
        <title>The Genome Sequence of Enterococcus dispar ATCC_51266 (Illumina only assembly).</title>
        <authorList>
            <consortium name="The Broad Institute Genomics Platform"/>
            <consortium name="The Broad Institute Genome Sequencing Center for Infectious Disease"/>
            <person name="Earl A."/>
            <person name="Russ C."/>
            <person name="Gilmore M."/>
            <person name="Surin D."/>
            <person name="Walker B."/>
            <person name="Young S."/>
            <person name="Zeng Q."/>
            <person name="Gargeya S."/>
            <person name="Fitzgerald M."/>
            <person name="Haas B."/>
            <person name="Abouelleil A."/>
            <person name="Allen A.W."/>
            <person name="Alvarado L."/>
            <person name="Arachchi H.M."/>
            <person name="Berlin A.M."/>
            <person name="Chapman S.B."/>
            <person name="Gainer-Dewar J."/>
            <person name="Goldberg J."/>
            <person name="Griggs A."/>
            <person name="Gujja S."/>
            <person name="Hansen M."/>
            <person name="Howarth C."/>
            <person name="Imamovic A."/>
            <person name="Ireland A."/>
            <person name="Larimer J."/>
            <person name="McCowan C."/>
            <person name="Murphy C."/>
            <person name="Pearson M."/>
            <person name="Poon T.W."/>
            <person name="Priest M."/>
            <person name="Roberts A."/>
            <person name="Saif S."/>
            <person name="Shea T."/>
            <person name="Sisk P."/>
            <person name="Sykes S."/>
            <person name="Wortman J."/>
            <person name="Nusbaum C."/>
            <person name="Birren B."/>
        </authorList>
    </citation>
    <scope>NUCLEOTIDE SEQUENCE [LARGE SCALE GENOMIC DNA]</scope>
    <source>
        <strain evidence="5 6">ATCC 51266</strain>
    </source>
</reference>
<dbReference type="PANTHER" id="PTHR43429">
    <property type="entry name" value="PYRIDINE NUCLEOTIDE-DISULFIDE OXIDOREDUCTASE DOMAIN-CONTAINING"/>
    <property type="match status" value="1"/>
</dbReference>
<dbReference type="OrthoDB" id="9802028at2"/>
<dbReference type="PATRIC" id="fig|1139219.3.peg.2645"/>
<protein>
    <recommendedName>
        <fullName evidence="4">FAD/NAD(P)-binding domain-containing protein</fullName>
    </recommendedName>
</protein>
<proteinExistence type="predicted"/>
<evidence type="ECO:0000313" key="6">
    <source>
        <dbReference type="Proteomes" id="UP000014127"/>
    </source>
</evidence>
<dbReference type="eggNOG" id="COG0446">
    <property type="taxonomic scope" value="Bacteria"/>
</dbReference>
<dbReference type="Gene3D" id="3.50.50.60">
    <property type="entry name" value="FAD/NAD(P)-binding domain"/>
    <property type="match status" value="2"/>
</dbReference>
<dbReference type="SUPFAM" id="SSF55424">
    <property type="entry name" value="FAD/NAD-linked reductases, dimerisation (C-terminal) domain"/>
    <property type="match status" value="1"/>
</dbReference>
<dbReference type="PRINTS" id="PR00411">
    <property type="entry name" value="PNDRDTASEI"/>
</dbReference>
<dbReference type="Gene3D" id="3.30.390.30">
    <property type="match status" value="1"/>
</dbReference>
<dbReference type="STRING" id="44009.RV01_GL002270"/>
<dbReference type="AlphaFoldDB" id="S0KH18"/>
<dbReference type="SUPFAM" id="SSF51905">
    <property type="entry name" value="FAD/NAD(P)-binding domain"/>
    <property type="match status" value="1"/>
</dbReference>
<dbReference type="InterPro" id="IPR036188">
    <property type="entry name" value="FAD/NAD-bd_sf"/>
</dbReference>
<gene>
    <name evidence="5" type="ORF">OMK_02700</name>
</gene>
<comment type="caution">
    <text evidence="5">The sequence shown here is derived from an EMBL/GenBank/DDBJ whole genome shotgun (WGS) entry which is preliminary data.</text>
</comment>
<dbReference type="InterPro" id="IPR050260">
    <property type="entry name" value="FAD-bd_OxRdtase"/>
</dbReference>
<accession>S0KH18</accession>
<keyword evidence="2" id="KW-0285">Flavoprotein</keyword>
<keyword evidence="6" id="KW-1185">Reference proteome</keyword>
<dbReference type="PRINTS" id="PR00368">
    <property type="entry name" value="FADPNR"/>
</dbReference>
<evidence type="ECO:0000256" key="3">
    <source>
        <dbReference type="ARBA" id="ARBA00022827"/>
    </source>
</evidence>
<evidence type="ECO:0000259" key="4">
    <source>
        <dbReference type="Pfam" id="PF07992"/>
    </source>
</evidence>
<comment type="cofactor">
    <cofactor evidence="1">
        <name>FAD</name>
        <dbReference type="ChEBI" id="CHEBI:57692"/>
    </cofactor>
</comment>
<dbReference type="InterPro" id="IPR023753">
    <property type="entry name" value="FAD/NAD-binding_dom"/>
</dbReference>
<dbReference type="Proteomes" id="UP000014127">
    <property type="component" value="Unassembled WGS sequence"/>
</dbReference>
<name>S0KH18_9ENTE</name>
<dbReference type="InterPro" id="IPR016156">
    <property type="entry name" value="FAD/NAD-linked_Rdtase_dimer_sf"/>
</dbReference>
<keyword evidence="3" id="KW-0274">FAD</keyword>
<dbReference type="Pfam" id="PF07992">
    <property type="entry name" value="Pyr_redox_2"/>
    <property type="match status" value="1"/>
</dbReference>
<evidence type="ECO:0000313" key="5">
    <source>
        <dbReference type="EMBL" id="EOT38431.1"/>
    </source>
</evidence>
<evidence type="ECO:0000256" key="1">
    <source>
        <dbReference type="ARBA" id="ARBA00001974"/>
    </source>
</evidence>
<dbReference type="RefSeq" id="WP_016173807.1">
    <property type="nucleotide sequence ID" value="NZ_ASWK01000001.1"/>
</dbReference>
<sequence>MRKTVIIGASHSGQMVAREIKRFEPNHEVVLIEKEIIVPFIASGINMVLKGAANNLRAATAPIVDLDEIGVKKFLGYEVTKIDWQKKDVFFTNGEKNLQESYDNLVLATGTRQYMSQKYEHLNGVYCYKSFSESENTLTALENAQTIAISGLGYVGVELAEALTNQNKKVFLIGPNDQLVQEYYDGEISEFIKNCFEKNNTSVFCQDHIIQINEKKQGLVLQLTKNSIDCDVLIIAHNSRPNSELYWEELRLLQDKSVAVNQYLQTSQPNVYAVGDLIKIPELLTSKMVRLSQVAQARQSARIAALNIVGKNVPLPKHLNVTTTQLFGFYLGSVGLTKEKAQQANITIDTIQVGDPISSEGIQIFLHINLQEKIVGAQVLSKQPIQLLLDLLGIVIRSGWQIRELYSNTPSFFPTCETFTPWLNEAAANYLAQVLKKD</sequence>
<dbReference type="HOGENOM" id="CLU_003291_1_0_9"/>
<dbReference type="EMBL" id="AHYR01000013">
    <property type="protein sequence ID" value="EOT38431.1"/>
    <property type="molecule type" value="Genomic_DNA"/>
</dbReference>
<evidence type="ECO:0000256" key="2">
    <source>
        <dbReference type="ARBA" id="ARBA00022630"/>
    </source>
</evidence>